<sequence length="189" mass="20962">MILTGSEIRRQRARGAITFEPFSPESINPNSCNYRLGPYLKVFESTDGRNNHRYRTITIPEEGYVLEPQRLYLGHTLEVIGSHQFAMSLIGRSSIGRLGLFLQVSANLGHTASCHQWTLELVCARPIRIYPRMRIGQVSFWTNAGEIVPYAGRYGARNLPTESRLPASYGGPSLEPGAPGERRAAGEGS</sequence>
<dbReference type="EMBL" id="JBHLZP010000300">
    <property type="protein sequence ID" value="MFB9836677.1"/>
    <property type="molecule type" value="Genomic_DNA"/>
</dbReference>
<feature type="compositionally biased region" description="Basic and acidic residues" evidence="2">
    <location>
        <begin position="180"/>
        <end position="189"/>
    </location>
</feature>
<dbReference type="RefSeq" id="WP_378209484.1">
    <property type="nucleotide sequence ID" value="NZ_JBHLZP010000300.1"/>
</dbReference>
<dbReference type="Gene3D" id="2.70.40.10">
    <property type="match status" value="1"/>
</dbReference>
<dbReference type="Proteomes" id="UP001589627">
    <property type="component" value="Unassembled WGS sequence"/>
</dbReference>
<reference evidence="3 4" key="1">
    <citation type="submission" date="2024-09" db="EMBL/GenBank/DDBJ databases">
        <authorList>
            <person name="Sun Q."/>
            <person name="Mori K."/>
        </authorList>
    </citation>
    <scope>NUCLEOTIDE SEQUENCE [LARGE SCALE GENOMIC DNA]</scope>
    <source>
        <strain evidence="3 4">TBRC 0563</strain>
    </source>
</reference>
<protein>
    <recommendedName>
        <fullName evidence="5">dCTP deaminase</fullName>
    </recommendedName>
</protein>
<dbReference type="InterPro" id="IPR011962">
    <property type="entry name" value="dCTP_deaminase"/>
</dbReference>
<keyword evidence="1" id="KW-0546">Nucleotide metabolism</keyword>
<evidence type="ECO:0000313" key="3">
    <source>
        <dbReference type="EMBL" id="MFB9836677.1"/>
    </source>
</evidence>
<organism evidence="3 4">
    <name type="scientific">Actinoallomurus acaciae</name>
    <dbReference type="NCBI Taxonomy" id="502577"/>
    <lineage>
        <taxon>Bacteria</taxon>
        <taxon>Bacillati</taxon>
        <taxon>Actinomycetota</taxon>
        <taxon>Actinomycetes</taxon>
        <taxon>Streptosporangiales</taxon>
        <taxon>Thermomonosporaceae</taxon>
        <taxon>Actinoallomurus</taxon>
    </lineage>
</organism>
<evidence type="ECO:0000313" key="4">
    <source>
        <dbReference type="Proteomes" id="UP001589627"/>
    </source>
</evidence>
<dbReference type="PANTHER" id="PTHR42680">
    <property type="entry name" value="DCTP DEAMINASE"/>
    <property type="match status" value="1"/>
</dbReference>
<name>A0ABV5YQJ6_9ACTN</name>
<evidence type="ECO:0000256" key="1">
    <source>
        <dbReference type="ARBA" id="ARBA00023080"/>
    </source>
</evidence>
<evidence type="ECO:0008006" key="5">
    <source>
        <dbReference type="Google" id="ProtNLM"/>
    </source>
</evidence>
<dbReference type="InterPro" id="IPR036157">
    <property type="entry name" value="dUTPase-like_sf"/>
</dbReference>
<dbReference type="PANTHER" id="PTHR42680:SF3">
    <property type="entry name" value="DCTP DEAMINASE"/>
    <property type="match status" value="1"/>
</dbReference>
<keyword evidence="4" id="KW-1185">Reference proteome</keyword>
<evidence type="ECO:0000256" key="2">
    <source>
        <dbReference type="SAM" id="MobiDB-lite"/>
    </source>
</evidence>
<comment type="caution">
    <text evidence="3">The sequence shown here is derived from an EMBL/GenBank/DDBJ whole genome shotgun (WGS) entry which is preliminary data.</text>
</comment>
<proteinExistence type="predicted"/>
<feature type="region of interest" description="Disordered" evidence="2">
    <location>
        <begin position="165"/>
        <end position="189"/>
    </location>
</feature>
<gene>
    <name evidence="3" type="ORF">ACFFNX_31330</name>
</gene>
<dbReference type="SUPFAM" id="SSF51283">
    <property type="entry name" value="dUTPase-like"/>
    <property type="match status" value="1"/>
</dbReference>
<accession>A0ABV5YQJ6</accession>
<dbReference type="Pfam" id="PF22769">
    <property type="entry name" value="DCD"/>
    <property type="match status" value="1"/>
</dbReference>